<name>A0A183Q574_9TREM</name>
<reference evidence="2 3" key="1">
    <citation type="submission" date="2018-11" db="EMBL/GenBank/DDBJ databases">
        <authorList>
            <consortium name="Pathogen Informatics"/>
        </authorList>
    </citation>
    <scope>NUCLEOTIDE SEQUENCE [LARGE SCALE GENOMIC DNA]</scope>
    <source>
        <strain>Denwood</strain>
        <strain evidence="3">Zambia</strain>
    </source>
</reference>
<gene>
    <name evidence="2" type="ORF">SMTD_LOCUS21761</name>
</gene>
<dbReference type="AlphaFoldDB" id="A0A183Q574"/>
<dbReference type="EMBL" id="UZAL01048449">
    <property type="protein sequence ID" value="VDP85612.1"/>
    <property type="molecule type" value="Genomic_DNA"/>
</dbReference>
<evidence type="ECO:0000313" key="3">
    <source>
        <dbReference type="Proteomes" id="UP000269396"/>
    </source>
</evidence>
<proteinExistence type="predicted"/>
<dbReference type="Proteomes" id="UP000269396">
    <property type="component" value="Unassembled WGS sequence"/>
</dbReference>
<protein>
    <submittedName>
        <fullName evidence="2">Uncharacterized protein</fullName>
    </submittedName>
</protein>
<dbReference type="STRING" id="31246.A0A183Q574"/>
<feature type="region of interest" description="Disordered" evidence="1">
    <location>
        <begin position="1"/>
        <end position="32"/>
    </location>
</feature>
<feature type="compositionally biased region" description="Low complexity" evidence="1">
    <location>
        <begin position="1"/>
        <end position="15"/>
    </location>
</feature>
<evidence type="ECO:0000256" key="1">
    <source>
        <dbReference type="SAM" id="MobiDB-lite"/>
    </source>
</evidence>
<organism evidence="2 3">
    <name type="scientific">Schistosoma mattheei</name>
    <dbReference type="NCBI Taxonomy" id="31246"/>
    <lineage>
        <taxon>Eukaryota</taxon>
        <taxon>Metazoa</taxon>
        <taxon>Spiralia</taxon>
        <taxon>Lophotrochozoa</taxon>
        <taxon>Platyhelminthes</taxon>
        <taxon>Trematoda</taxon>
        <taxon>Digenea</taxon>
        <taxon>Strigeidida</taxon>
        <taxon>Schistosomatoidea</taxon>
        <taxon>Schistosomatidae</taxon>
        <taxon>Schistosoma</taxon>
    </lineage>
</organism>
<keyword evidence="3" id="KW-1185">Reference proteome</keyword>
<sequence>MLMQQSNVSTSNQNNDITESGREEDNGVNETNSYSLLDESERMLALLNLADHLTTNCAENQRLLIEHQPNLIKITFACINLSPEFVQRITLHSTITPSSLSSENIKFVNVLFNLRV</sequence>
<accession>A0A183Q574</accession>
<evidence type="ECO:0000313" key="2">
    <source>
        <dbReference type="EMBL" id="VDP85612.1"/>
    </source>
</evidence>